<dbReference type="GO" id="GO:0006352">
    <property type="term" value="P:DNA-templated transcription initiation"/>
    <property type="evidence" value="ECO:0007669"/>
    <property type="project" value="InterPro"/>
</dbReference>
<dbReference type="PANTHER" id="PTHR43133:SF8">
    <property type="entry name" value="RNA POLYMERASE SIGMA FACTOR HI_1459-RELATED"/>
    <property type="match status" value="1"/>
</dbReference>
<dbReference type="EMBL" id="CP015136">
    <property type="protein sequence ID" value="AMY09912.1"/>
    <property type="molecule type" value="Genomic_DNA"/>
</dbReference>
<dbReference type="NCBIfam" id="TIGR02937">
    <property type="entry name" value="sigma70-ECF"/>
    <property type="match status" value="1"/>
</dbReference>
<sequence>MNAPATLLTHPALADRDQRLLDTARQGDLDAFEALVRRHQRKVYSLAWYGVRDQMQAEEIAQDVFMQLHAALPRIESGAHLGAWLRRTTSHRVIDTLRVRKPFRSLDQIAEPQTSTGTPDPLADRLVHRALARLAPRARLVVMLRYMDDLAPTEIAETLDMSLNTVKSHLRRGLLVLRARLQREPTR</sequence>
<dbReference type="SUPFAM" id="SSF88659">
    <property type="entry name" value="Sigma3 and sigma4 domains of RNA polymerase sigma factors"/>
    <property type="match status" value="1"/>
</dbReference>
<evidence type="ECO:0000256" key="5">
    <source>
        <dbReference type="ARBA" id="ARBA00023163"/>
    </source>
</evidence>
<dbReference type="AlphaFoldDB" id="A0A143PMU8"/>
<dbReference type="InterPro" id="IPR014284">
    <property type="entry name" value="RNA_pol_sigma-70_dom"/>
</dbReference>
<keyword evidence="3" id="KW-0731">Sigma factor</keyword>
<dbReference type="CDD" id="cd06171">
    <property type="entry name" value="Sigma70_r4"/>
    <property type="match status" value="1"/>
</dbReference>
<feature type="domain" description="RNA polymerase sigma factor 70 region 4 type 2" evidence="7">
    <location>
        <begin position="126"/>
        <end position="174"/>
    </location>
</feature>
<evidence type="ECO:0000259" key="7">
    <source>
        <dbReference type="Pfam" id="PF08281"/>
    </source>
</evidence>
<reference evidence="9" key="2">
    <citation type="submission" date="2016-04" db="EMBL/GenBank/DDBJ databases">
        <title>First Complete Genome Sequence of a Subdivision 6 Acidobacterium.</title>
        <authorList>
            <person name="Huang S."/>
            <person name="Vieira S."/>
            <person name="Bunk B."/>
            <person name="Riedel T."/>
            <person name="Sproeer C."/>
            <person name="Overmann J."/>
        </authorList>
    </citation>
    <scope>NUCLEOTIDE SEQUENCE [LARGE SCALE GENOMIC DNA]</scope>
    <source>
        <strain evidence="9">DSM 100886 HEG_-6_39</strain>
    </source>
</reference>
<keyword evidence="9" id="KW-1185">Reference proteome</keyword>
<proteinExistence type="inferred from homology"/>
<dbReference type="InterPro" id="IPR036388">
    <property type="entry name" value="WH-like_DNA-bd_sf"/>
</dbReference>
<evidence type="ECO:0000313" key="9">
    <source>
        <dbReference type="Proteomes" id="UP000076079"/>
    </source>
</evidence>
<dbReference type="InterPro" id="IPR007627">
    <property type="entry name" value="RNA_pol_sigma70_r2"/>
</dbReference>
<dbReference type="Gene3D" id="1.10.10.10">
    <property type="entry name" value="Winged helix-like DNA-binding domain superfamily/Winged helix DNA-binding domain"/>
    <property type="match status" value="1"/>
</dbReference>
<dbReference type="GO" id="GO:0003677">
    <property type="term" value="F:DNA binding"/>
    <property type="evidence" value="ECO:0007669"/>
    <property type="project" value="UniProtKB-KW"/>
</dbReference>
<evidence type="ECO:0000256" key="4">
    <source>
        <dbReference type="ARBA" id="ARBA00023125"/>
    </source>
</evidence>
<keyword evidence="5" id="KW-0804">Transcription</keyword>
<comment type="similarity">
    <text evidence="1">Belongs to the sigma-70 factor family. ECF subfamily.</text>
</comment>
<evidence type="ECO:0000313" key="8">
    <source>
        <dbReference type="EMBL" id="AMY09912.1"/>
    </source>
</evidence>
<dbReference type="InterPro" id="IPR039425">
    <property type="entry name" value="RNA_pol_sigma-70-like"/>
</dbReference>
<dbReference type="InterPro" id="IPR013324">
    <property type="entry name" value="RNA_pol_sigma_r3/r4-like"/>
</dbReference>
<dbReference type="InterPro" id="IPR013249">
    <property type="entry name" value="RNA_pol_sigma70_r4_t2"/>
</dbReference>
<reference evidence="8 9" key="1">
    <citation type="journal article" date="2016" name="Genome Announc.">
        <title>First Complete Genome Sequence of a Subdivision 6 Acidobacterium Strain.</title>
        <authorList>
            <person name="Huang S."/>
            <person name="Vieira S."/>
            <person name="Bunk B."/>
            <person name="Riedel T."/>
            <person name="Sproer C."/>
            <person name="Overmann J."/>
        </authorList>
    </citation>
    <scope>NUCLEOTIDE SEQUENCE [LARGE SCALE GENOMIC DNA]</scope>
    <source>
        <strain evidence="9">DSM 100886 HEG_-6_39</strain>
    </source>
</reference>
<evidence type="ECO:0000256" key="1">
    <source>
        <dbReference type="ARBA" id="ARBA00010641"/>
    </source>
</evidence>
<dbReference type="KEGG" id="abac:LuPra_03139"/>
<dbReference type="RefSeq" id="WP_110171613.1">
    <property type="nucleotide sequence ID" value="NZ_CP015136.1"/>
</dbReference>
<dbReference type="Proteomes" id="UP000076079">
    <property type="component" value="Chromosome"/>
</dbReference>
<gene>
    <name evidence="8" type="primary">sigW_6</name>
    <name evidence="8" type="ORF">LuPra_03139</name>
</gene>
<evidence type="ECO:0000256" key="3">
    <source>
        <dbReference type="ARBA" id="ARBA00023082"/>
    </source>
</evidence>
<dbReference type="GO" id="GO:0016987">
    <property type="term" value="F:sigma factor activity"/>
    <property type="evidence" value="ECO:0007669"/>
    <property type="project" value="UniProtKB-KW"/>
</dbReference>
<dbReference type="STRING" id="1855912.LuPra_03139"/>
<protein>
    <submittedName>
        <fullName evidence="8">Sigma-W factor</fullName>
    </submittedName>
</protein>
<dbReference type="Pfam" id="PF04542">
    <property type="entry name" value="Sigma70_r2"/>
    <property type="match status" value="1"/>
</dbReference>
<keyword evidence="2" id="KW-0805">Transcription regulation</keyword>
<organism evidence="8 9">
    <name type="scientific">Luteitalea pratensis</name>
    <dbReference type="NCBI Taxonomy" id="1855912"/>
    <lineage>
        <taxon>Bacteria</taxon>
        <taxon>Pseudomonadati</taxon>
        <taxon>Acidobacteriota</taxon>
        <taxon>Vicinamibacteria</taxon>
        <taxon>Vicinamibacterales</taxon>
        <taxon>Vicinamibacteraceae</taxon>
        <taxon>Luteitalea</taxon>
    </lineage>
</organism>
<keyword evidence="4" id="KW-0238">DNA-binding</keyword>
<name>A0A143PMU8_LUTPR</name>
<dbReference type="SUPFAM" id="SSF88946">
    <property type="entry name" value="Sigma2 domain of RNA polymerase sigma factors"/>
    <property type="match status" value="1"/>
</dbReference>
<evidence type="ECO:0000256" key="2">
    <source>
        <dbReference type="ARBA" id="ARBA00023015"/>
    </source>
</evidence>
<dbReference type="Pfam" id="PF08281">
    <property type="entry name" value="Sigma70_r4_2"/>
    <property type="match status" value="1"/>
</dbReference>
<accession>A0A143PMU8</accession>
<dbReference type="PANTHER" id="PTHR43133">
    <property type="entry name" value="RNA POLYMERASE ECF-TYPE SIGMA FACTO"/>
    <property type="match status" value="1"/>
</dbReference>
<dbReference type="InterPro" id="IPR013325">
    <property type="entry name" value="RNA_pol_sigma_r2"/>
</dbReference>
<dbReference type="OrthoDB" id="9795666at2"/>
<dbReference type="Gene3D" id="1.10.1740.10">
    <property type="match status" value="1"/>
</dbReference>
<feature type="domain" description="RNA polymerase sigma-70 region 2" evidence="6">
    <location>
        <begin position="35"/>
        <end position="100"/>
    </location>
</feature>
<evidence type="ECO:0000259" key="6">
    <source>
        <dbReference type="Pfam" id="PF04542"/>
    </source>
</evidence>